<dbReference type="RefSeq" id="XP_060672530.1">
    <property type="nucleotide sequence ID" value="XM_060816547.1"/>
</dbReference>
<dbReference type="InterPro" id="IPR051504">
    <property type="entry name" value="Plant_metabolite_acyltrans"/>
</dbReference>
<dbReference type="Pfam" id="PF02458">
    <property type="entry name" value="Transferase"/>
    <property type="match status" value="2"/>
</dbReference>
<dbReference type="Gene3D" id="3.30.559.10">
    <property type="entry name" value="Chloramphenicol acetyltransferase-like domain"/>
    <property type="match status" value="2"/>
</dbReference>
<evidence type="ECO:0000313" key="4">
    <source>
        <dbReference type="RefSeq" id="XP_060672530.1"/>
    </source>
</evidence>
<proteinExistence type="predicted"/>
<sequence>MAQPQPVKILEVCRVGPPPDLAGFAAPKLLPLTFFDLHWLRLPQLQRIFFYEISSPSHEHFFDSIIPKLKHSLSLTLHHFLPLAANLTWPQHSRKPILNYVDGDGVSLIIAESNSDFYHLSGNDFRKATDYHPLLPHLEISKERAKVMALQVTVFPNCGISIGFTSHHAVLDVIEDPRGAEEVDLNAWLNHDGPNNRSLMVMEFEVPPGSVRGTFELSREKIEKLKKSVFVNIDEPKHGVVHKSTFSVIGGYTWVCIAKALKIKEKETMFVFSADFRSRLKPILPATYFGNCIEGCLVVVETESLLGEDGVSVAVEAISKAVKRLEDGVINGGLETWISISKAMQSNNQRPVFVASSPRFEVYNTDFGWGRPRMTEVISIEKTGAISLSDSRNGNGGIEIGLVLKIEEMETFASLFAHGVQVL</sequence>
<dbReference type="GeneID" id="107433571"/>
<dbReference type="Proteomes" id="UP001652623">
    <property type="component" value="Chromosome 4"/>
</dbReference>
<keyword evidence="1" id="KW-0808">Transferase</keyword>
<dbReference type="InterPro" id="IPR023213">
    <property type="entry name" value="CAT-like_dom_sf"/>
</dbReference>
<organism evidence="3 4">
    <name type="scientific">Ziziphus jujuba</name>
    <name type="common">Chinese jujube</name>
    <name type="synonym">Ziziphus sativa</name>
    <dbReference type="NCBI Taxonomy" id="326968"/>
    <lineage>
        <taxon>Eukaryota</taxon>
        <taxon>Viridiplantae</taxon>
        <taxon>Streptophyta</taxon>
        <taxon>Embryophyta</taxon>
        <taxon>Tracheophyta</taxon>
        <taxon>Spermatophyta</taxon>
        <taxon>Magnoliopsida</taxon>
        <taxon>eudicotyledons</taxon>
        <taxon>Gunneridae</taxon>
        <taxon>Pentapetalae</taxon>
        <taxon>rosids</taxon>
        <taxon>fabids</taxon>
        <taxon>Rosales</taxon>
        <taxon>Rhamnaceae</taxon>
        <taxon>Paliureae</taxon>
        <taxon>Ziziphus</taxon>
    </lineage>
</organism>
<dbReference type="PANTHER" id="PTHR31625">
    <property type="match status" value="1"/>
</dbReference>
<accession>A0ABM4A721</accession>
<keyword evidence="2" id="KW-0012">Acyltransferase</keyword>
<protein>
    <submittedName>
        <fullName evidence="4">Malonyl-CoA:anthocyanidin 5-O-glucoside-6''-O-malonyltransferase-like</fullName>
    </submittedName>
</protein>
<keyword evidence="3" id="KW-1185">Reference proteome</keyword>
<evidence type="ECO:0000313" key="3">
    <source>
        <dbReference type="Proteomes" id="UP001652623"/>
    </source>
</evidence>
<evidence type="ECO:0000256" key="1">
    <source>
        <dbReference type="ARBA" id="ARBA00022679"/>
    </source>
</evidence>
<gene>
    <name evidence="4" type="primary">LOC107433571</name>
</gene>
<evidence type="ECO:0000256" key="2">
    <source>
        <dbReference type="ARBA" id="ARBA00023315"/>
    </source>
</evidence>
<reference evidence="4" key="1">
    <citation type="submission" date="2025-08" db="UniProtKB">
        <authorList>
            <consortium name="RefSeq"/>
        </authorList>
    </citation>
    <scope>IDENTIFICATION</scope>
    <source>
        <tissue evidence="4">Seedling</tissue>
    </source>
</reference>
<name>A0ABM4A721_ZIZJJ</name>